<sequence>MLAFDPIATAPYQARREADGDRRREIHRRRRRWLRLSWELRALVVFGVREEDAKGQRGAVMP</sequence>
<dbReference type="AlphaFoldDB" id="A0A0A9CGQ7"/>
<evidence type="ECO:0000313" key="1">
    <source>
        <dbReference type="EMBL" id="JAD70682.1"/>
    </source>
</evidence>
<accession>A0A0A9CGQ7</accession>
<proteinExistence type="predicted"/>
<reference evidence="1" key="1">
    <citation type="submission" date="2014-09" db="EMBL/GenBank/DDBJ databases">
        <authorList>
            <person name="Magalhaes I.L.F."/>
            <person name="Oliveira U."/>
            <person name="Santos F.R."/>
            <person name="Vidigal T.H.D.A."/>
            <person name="Brescovit A.D."/>
            <person name="Santos A.J."/>
        </authorList>
    </citation>
    <scope>NUCLEOTIDE SEQUENCE</scope>
    <source>
        <tissue evidence="1">Shoot tissue taken approximately 20 cm above the soil surface</tissue>
    </source>
</reference>
<dbReference type="EMBL" id="GBRH01227213">
    <property type="protein sequence ID" value="JAD70682.1"/>
    <property type="molecule type" value="Transcribed_RNA"/>
</dbReference>
<organism evidence="1">
    <name type="scientific">Arundo donax</name>
    <name type="common">Giant reed</name>
    <name type="synonym">Donax arundinaceus</name>
    <dbReference type="NCBI Taxonomy" id="35708"/>
    <lineage>
        <taxon>Eukaryota</taxon>
        <taxon>Viridiplantae</taxon>
        <taxon>Streptophyta</taxon>
        <taxon>Embryophyta</taxon>
        <taxon>Tracheophyta</taxon>
        <taxon>Spermatophyta</taxon>
        <taxon>Magnoliopsida</taxon>
        <taxon>Liliopsida</taxon>
        <taxon>Poales</taxon>
        <taxon>Poaceae</taxon>
        <taxon>PACMAD clade</taxon>
        <taxon>Arundinoideae</taxon>
        <taxon>Arundineae</taxon>
        <taxon>Arundo</taxon>
    </lineage>
</organism>
<name>A0A0A9CGQ7_ARUDO</name>
<protein>
    <submittedName>
        <fullName evidence="1">Uncharacterized protein</fullName>
    </submittedName>
</protein>
<reference evidence="1" key="2">
    <citation type="journal article" date="2015" name="Data Brief">
        <title>Shoot transcriptome of the giant reed, Arundo donax.</title>
        <authorList>
            <person name="Barrero R.A."/>
            <person name="Guerrero F.D."/>
            <person name="Moolhuijzen P."/>
            <person name="Goolsby J.A."/>
            <person name="Tidwell J."/>
            <person name="Bellgard S.E."/>
            <person name="Bellgard M.I."/>
        </authorList>
    </citation>
    <scope>NUCLEOTIDE SEQUENCE</scope>
    <source>
        <tissue evidence="1">Shoot tissue taken approximately 20 cm above the soil surface</tissue>
    </source>
</reference>